<keyword evidence="8" id="KW-0809">Transit peptide</keyword>
<protein>
    <recommendedName>
        <fullName evidence="12">phytol kinase</fullName>
        <ecNumber evidence="12">2.7.1.182</ecNumber>
    </recommendedName>
</protein>
<evidence type="ECO:0000256" key="11">
    <source>
        <dbReference type="ARBA" id="ARBA00024015"/>
    </source>
</evidence>
<keyword evidence="3" id="KW-0150">Chloroplast</keyword>
<keyword evidence="7 16" id="KW-0418">Kinase</keyword>
<dbReference type="InterPro" id="IPR039606">
    <property type="entry name" value="Phytol/farnesol_kinase"/>
</dbReference>
<comment type="similarity">
    <text evidence="2">Belongs to the polyprenol kinase family.</text>
</comment>
<dbReference type="GO" id="GO:0010276">
    <property type="term" value="F:phytol kinase activity"/>
    <property type="evidence" value="ECO:0007669"/>
    <property type="project" value="UniProtKB-EC"/>
</dbReference>
<proteinExistence type="inferred from homology"/>
<keyword evidence="6 15" id="KW-0812">Transmembrane</keyword>
<sequence>MDLAAAQHGGAHPQHARRCGARRGAVGVAGPLRRGLAATKCACKAALQLPCPLEGQRRQRQRQRQGASPPAPAAERGPCALFFPPQRQHRRRPCAPPAASAAHFALPQQLLELQSQPGWDVACMLLAAVAAYGWVKLFDRLAGSGALDRKLSRKLVHATAGPLFMLTWPLFSAAPEARFFAAAVPALNATRLLLVGSGALSDPGLVKSTSRGGGARELLGGPLYYVAVLAAITAGLWRAAPAGLVAVSMVCGGDGLADIVGRRWGAGNPLPWNAAKSWAGSAAMALGGAAMALGFILAFSALGYFPSYELDALLPRVAAVSVACTLVESLPINTVVDDNLSVPAVGVALTAALLPA</sequence>
<accession>A0A2V0PEZ4</accession>
<evidence type="ECO:0000256" key="10">
    <source>
        <dbReference type="ARBA" id="ARBA00023136"/>
    </source>
</evidence>
<dbReference type="AlphaFoldDB" id="A0A2V0PEZ4"/>
<gene>
    <name evidence="16" type="ORF">Rsub_08193</name>
</gene>
<feature type="compositionally biased region" description="Low complexity" evidence="14">
    <location>
        <begin position="1"/>
        <end position="13"/>
    </location>
</feature>
<feature type="transmembrane region" description="Helical" evidence="15">
    <location>
        <begin position="222"/>
        <end position="240"/>
    </location>
</feature>
<organism evidence="16 17">
    <name type="scientific">Raphidocelis subcapitata</name>
    <dbReference type="NCBI Taxonomy" id="307507"/>
    <lineage>
        <taxon>Eukaryota</taxon>
        <taxon>Viridiplantae</taxon>
        <taxon>Chlorophyta</taxon>
        <taxon>core chlorophytes</taxon>
        <taxon>Chlorophyceae</taxon>
        <taxon>CS clade</taxon>
        <taxon>Sphaeropleales</taxon>
        <taxon>Selenastraceae</taxon>
        <taxon>Raphidocelis</taxon>
    </lineage>
</organism>
<dbReference type="PANTHER" id="PTHR32523:SF8">
    <property type="entry name" value="DOLICHOL KINASE"/>
    <property type="match status" value="1"/>
</dbReference>
<dbReference type="EC" id="2.7.1.182" evidence="12"/>
<keyword evidence="9 15" id="KW-1133">Transmembrane helix</keyword>
<dbReference type="PANTHER" id="PTHR32523">
    <property type="entry name" value="PHYTOL KINASE 1, CHLOROPLASTIC"/>
    <property type="match status" value="1"/>
</dbReference>
<evidence type="ECO:0000256" key="5">
    <source>
        <dbReference type="ARBA" id="ARBA00022679"/>
    </source>
</evidence>
<evidence type="ECO:0000256" key="7">
    <source>
        <dbReference type="ARBA" id="ARBA00022777"/>
    </source>
</evidence>
<evidence type="ECO:0000256" key="4">
    <source>
        <dbReference type="ARBA" id="ARBA00022640"/>
    </source>
</evidence>
<feature type="transmembrane region" description="Helical" evidence="15">
    <location>
        <begin position="278"/>
        <end position="305"/>
    </location>
</feature>
<evidence type="ECO:0000313" key="17">
    <source>
        <dbReference type="Proteomes" id="UP000247498"/>
    </source>
</evidence>
<evidence type="ECO:0000256" key="12">
    <source>
        <dbReference type="ARBA" id="ARBA00039024"/>
    </source>
</evidence>
<evidence type="ECO:0000256" key="9">
    <source>
        <dbReference type="ARBA" id="ARBA00022989"/>
    </source>
</evidence>
<keyword evidence="5" id="KW-0808">Transferase</keyword>
<feature type="region of interest" description="Disordered" evidence="14">
    <location>
        <begin position="1"/>
        <end position="22"/>
    </location>
</feature>
<keyword evidence="4" id="KW-0934">Plastid</keyword>
<evidence type="ECO:0000256" key="15">
    <source>
        <dbReference type="SAM" id="Phobius"/>
    </source>
</evidence>
<evidence type="ECO:0000256" key="2">
    <source>
        <dbReference type="ARBA" id="ARBA00010794"/>
    </source>
</evidence>
<evidence type="ECO:0000256" key="1">
    <source>
        <dbReference type="ARBA" id="ARBA00004508"/>
    </source>
</evidence>
<reference evidence="16 17" key="1">
    <citation type="journal article" date="2018" name="Sci. Rep.">
        <title>Raphidocelis subcapitata (=Pseudokirchneriella subcapitata) provides an insight into genome evolution and environmental adaptations in the Sphaeropleales.</title>
        <authorList>
            <person name="Suzuki S."/>
            <person name="Yamaguchi H."/>
            <person name="Nakajima N."/>
            <person name="Kawachi M."/>
        </authorList>
    </citation>
    <scope>NUCLEOTIDE SEQUENCE [LARGE SCALE GENOMIC DNA]</scope>
    <source>
        <strain evidence="16 17">NIES-35</strain>
    </source>
</reference>
<evidence type="ECO:0000256" key="8">
    <source>
        <dbReference type="ARBA" id="ARBA00022946"/>
    </source>
</evidence>
<comment type="catalytic activity">
    <reaction evidence="13">
        <text>phytol + CTP = phytyl phosphate + CDP + H(+)</text>
        <dbReference type="Rhea" id="RHEA:38055"/>
        <dbReference type="ChEBI" id="CHEBI:15378"/>
        <dbReference type="ChEBI" id="CHEBI:17327"/>
        <dbReference type="ChEBI" id="CHEBI:37563"/>
        <dbReference type="ChEBI" id="CHEBI:58069"/>
        <dbReference type="ChEBI" id="CHEBI:75483"/>
        <dbReference type="EC" id="2.7.1.182"/>
    </reaction>
</comment>
<keyword evidence="10 15" id="KW-0472">Membrane</keyword>
<dbReference type="InParanoid" id="A0A2V0PEZ4"/>
<dbReference type="GO" id="GO:0009507">
    <property type="term" value="C:chloroplast"/>
    <property type="evidence" value="ECO:0007669"/>
    <property type="project" value="UniProtKB-SubCell"/>
</dbReference>
<dbReference type="OrthoDB" id="5673at2759"/>
<dbReference type="EMBL" id="BDRX01000070">
    <property type="protein sequence ID" value="GBF95757.1"/>
    <property type="molecule type" value="Genomic_DNA"/>
</dbReference>
<evidence type="ECO:0000256" key="14">
    <source>
        <dbReference type="SAM" id="MobiDB-lite"/>
    </source>
</evidence>
<evidence type="ECO:0000256" key="13">
    <source>
        <dbReference type="ARBA" id="ARBA00048889"/>
    </source>
</evidence>
<dbReference type="Proteomes" id="UP000247498">
    <property type="component" value="Unassembled WGS sequence"/>
</dbReference>
<evidence type="ECO:0000313" key="16">
    <source>
        <dbReference type="EMBL" id="GBF95757.1"/>
    </source>
</evidence>
<comment type="subcellular location">
    <subcellularLocation>
        <location evidence="1">Plastid</location>
        <location evidence="1">Chloroplast membrane</location>
        <topology evidence="1">Multi-pass membrane protein</topology>
    </subcellularLocation>
</comment>
<dbReference type="STRING" id="307507.A0A2V0PEZ4"/>
<evidence type="ECO:0000256" key="6">
    <source>
        <dbReference type="ARBA" id="ARBA00022692"/>
    </source>
</evidence>
<dbReference type="FunCoup" id="A0A2V0PEZ4">
    <property type="interactions" value="228"/>
</dbReference>
<keyword evidence="17" id="KW-1185">Reference proteome</keyword>
<dbReference type="GO" id="GO:0016020">
    <property type="term" value="C:membrane"/>
    <property type="evidence" value="ECO:0007669"/>
    <property type="project" value="UniProtKB-SubCell"/>
</dbReference>
<comment type="caution">
    <text evidence="16">The sequence shown here is derived from an EMBL/GenBank/DDBJ whole genome shotgun (WGS) entry which is preliminary data.</text>
</comment>
<comment type="pathway">
    <text evidence="11">Cofactor biosynthesis; tocopherol biosynthesis.</text>
</comment>
<feature type="region of interest" description="Disordered" evidence="14">
    <location>
        <begin position="54"/>
        <end position="79"/>
    </location>
</feature>
<name>A0A2V0PEZ4_9CHLO</name>
<evidence type="ECO:0000256" key="3">
    <source>
        <dbReference type="ARBA" id="ARBA00022528"/>
    </source>
</evidence>